<dbReference type="AlphaFoldDB" id="A0A3A1Y285"/>
<evidence type="ECO:0000313" key="2">
    <source>
        <dbReference type="Proteomes" id="UP000265691"/>
    </source>
</evidence>
<comment type="caution">
    <text evidence="1">The sequence shown here is derived from an EMBL/GenBank/DDBJ whole genome shotgun (WGS) entry which is preliminary data.</text>
</comment>
<gene>
    <name evidence="1" type="ORF">CKF54_06440</name>
</gene>
<keyword evidence="2" id="KW-1185">Reference proteome</keyword>
<proteinExistence type="predicted"/>
<dbReference type="OrthoDB" id="9953015at2"/>
<accession>A0A3A1Y285</accession>
<name>A0A3A1Y285_9GAMM</name>
<sequence>MQQEKLIHKNYRCAFLACLIFITAVFSNVPQSEANSRLNRFSQTSDISLLLKNNNLTYRQHKITPQLPSSPASQEVPKKKYSLTQPEQRLSLLVYSIVRAAP</sequence>
<reference evidence="1 2" key="1">
    <citation type="submission" date="2017-08" db="EMBL/GenBank/DDBJ databases">
        <title>Reclassification of Bisgaard taxon 37 and 44.</title>
        <authorList>
            <person name="Christensen H."/>
        </authorList>
    </citation>
    <scope>NUCLEOTIDE SEQUENCE [LARGE SCALE GENOMIC DNA]</scope>
    <source>
        <strain evidence="1 2">B96_3</strain>
    </source>
</reference>
<evidence type="ECO:0000313" key="1">
    <source>
        <dbReference type="EMBL" id="RIY31551.1"/>
    </source>
</evidence>
<organism evidence="1 2">
    <name type="scientific">Psittacicella hinzii</name>
    <dbReference type="NCBI Taxonomy" id="2028575"/>
    <lineage>
        <taxon>Bacteria</taxon>
        <taxon>Pseudomonadati</taxon>
        <taxon>Pseudomonadota</taxon>
        <taxon>Gammaproteobacteria</taxon>
        <taxon>Pasteurellales</taxon>
        <taxon>Psittacicellaceae</taxon>
        <taxon>Psittacicella</taxon>
    </lineage>
</organism>
<dbReference type="Proteomes" id="UP000265691">
    <property type="component" value="Unassembled WGS sequence"/>
</dbReference>
<dbReference type="EMBL" id="NRHC01000088">
    <property type="protein sequence ID" value="RIY31551.1"/>
    <property type="molecule type" value="Genomic_DNA"/>
</dbReference>
<protein>
    <submittedName>
        <fullName evidence="1">Uncharacterized protein</fullName>
    </submittedName>
</protein>
<dbReference type="RefSeq" id="WP_119525540.1">
    <property type="nucleotide sequence ID" value="NZ_NRHC01000088.1"/>
</dbReference>